<dbReference type="InterPro" id="IPR012496">
    <property type="entry name" value="TMC_dom"/>
</dbReference>
<dbReference type="PANTHER" id="PTHR23302">
    <property type="entry name" value="TRANSMEMBRANE CHANNEL-RELATED"/>
    <property type="match status" value="1"/>
</dbReference>
<dbReference type="EMBL" id="KZ506702">
    <property type="protein sequence ID" value="PKU38605.1"/>
    <property type="molecule type" value="Genomic_DNA"/>
</dbReference>
<dbReference type="Proteomes" id="UP000233556">
    <property type="component" value="Unassembled WGS sequence"/>
</dbReference>
<evidence type="ECO:0000256" key="1">
    <source>
        <dbReference type="ARBA" id="ARBA00004141"/>
    </source>
</evidence>
<feature type="transmembrane region" description="Helical" evidence="6">
    <location>
        <begin position="617"/>
        <end position="642"/>
    </location>
</feature>
<dbReference type="GO" id="GO:0008381">
    <property type="term" value="F:mechanosensitive monoatomic ion channel activity"/>
    <property type="evidence" value="ECO:0007669"/>
    <property type="project" value="TreeGrafter"/>
</dbReference>
<keyword evidence="3 6" id="KW-0812">Transmembrane</keyword>
<feature type="transmembrane region" description="Helical" evidence="6">
    <location>
        <begin position="312"/>
        <end position="331"/>
    </location>
</feature>
<feature type="compositionally biased region" description="Polar residues" evidence="7">
    <location>
        <begin position="29"/>
        <end position="54"/>
    </location>
</feature>
<feature type="region of interest" description="Disordered" evidence="7">
    <location>
        <begin position="27"/>
        <end position="54"/>
    </location>
</feature>
<evidence type="ECO:0000259" key="8">
    <source>
        <dbReference type="Pfam" id="PF07810"/>
    </source>
</evidence>
<keyword evidence="4 6" id="KW-1133">Transmembrane helix</keyword>
<reference evidence="10" key="1">
    <citation type="submission" date="2017-11" db="EMBL/GenBank/DDBJ databases">
        <authorList>
            <person name="Lima N.C."/>
            <person name="Parody-Merino A.M."/>
            <person name="Battley P.F."/>
            <person name="Fidler A.E."/>
            <person name="Prosdocimi F."/>
        </authorList>
    </citation>
    <scope>NUCLEOTIDE SEQUENCE [LARGE SCALE GENOMIC DNA]</scope>
</reference>
<keyword evidence="10" id="KW-1185">Reference proteome</keyword>
<reference evidence="10" key="2">
    <citation type="submission" date="2017-12" db="EMBL/GenBank/DDBJ databases">
        <title>Genome sequence of the Bar-tailed Godwit (Limosa lapponica baueri).</title>
        <authorList>
            <person name="Lima N.C.B."/>
            <person name="Parody-Merino A.M."/>
            <person name="Battley P.F."/>
            <person name="Fidler A.E."/>
            <person name="Prosdocimi F."/>
        </authorList>
    </citation>
    <scope>NUCLEOTIDE SEQUENCE [LARGE SCALE GENOMIC DNA]</scope>
</reference>
<comment type="similarity">
    <text evidence="2 6">Belongs to the TMC family.</text>
</comment>
<evidence type="ECO:0000313" key="9">
    <source>
        <dbReference type="EMBL" id="PKU38605.1"/>
    </source>
</evidence>
<feature type="transmembrane region" description="Helical" evidence="6">
    <location>
        <begin position="526"/>
        <end position="544"/>
    </location>
</feature>
<keyword evidence="5 6" id="KW-0472">Membrane</keyword>
<feature type="domain" description="TMC" evidence="8">
    <location>
        <begin position="555"/>
        <end position="660"/>
    </location>
</feature>
<feature type="transmembrane region" description="Helical" evidence="6">
    <location>
        <begin position="732"/>
        <end position="754"/>
    </location>
</feature>
<dbReference type="AlphaFoldDB" id="A0A2I0TXQ1"/>
<evidence type="ECO:0000256" key="6">
    <source>
        <dbReference type="RuleBase" id="RU310713"/>
    </source>
</evidence>
<feature type="transmembrane region" description="Helical" evidence="6">
    <location>
        <begin position="352"/>
        <end position="374"/>
    </location>
</feature>
<feature type="transmembrane region" description="Helical" evidence="6">
    <location>
        <begin position="442"/>
        <end position="466"/>
    </location>
</feature>
<dbReference type="Pfam" id="PF07810">
    <property type="entry name" value="TMC"/>
    <property type="match status" value="1"/>
</dbReference>
<dbReference type="OrthoDB" id="1936208at2759"/>
<feature type="transmembrane region" description="Helical" evidence="6">
    <location>
        <begin position="663"/>
        <end position="688"/>
    </location>
</feature>
<dbReference type="GO" id="GO:0005886">
    <property type="term" value="C:plasma membrane"/>
    <property type="evidence" value="ECO:0007669"/>
    <property type="project" value="InterPro"/>
</dbReference>
<organism evidence="9 10">
    <name type="scientific">Limosa lapponica baueri</name>
    <dbReference type="NCBI Taxonomy" id="1758121"/>
    <lineage>
        <taxon>Eukaryota</taxon>
        <taxon>Metazoa</taxon>
        <taxon>Chordata</taxon>
        <taxon>Craniata</taxon>
        <taxon>Vertebrata</taxon>
        <taxon>Euteleostomi</taxon>
        <taxon>Archelosauria</taxon>
        <taxon>Archosauria</taxon>
        <taxon>Dinosauria</taxon>
        <taxon>Saurischia</taxon>
        <taxon>Theropoda</taxon>
        <taxon>Coelurosauria</taxon>
        <taxon>Aves</taxon>
        <taxon>Neognathae</taxon>
        <taxon>Neoaves</taxon>
        <taxon>Charadriiformes</taxon>
        <taxon>Scolopacidae</taxon>
        <taxon>Limosa</taxon>
    </lineage>
</organism>
<gene>
    <name evidence="9" type="ORF">llap_11093</name>
</gene>
<evidence type="ECO:0000256" key="4">
    <source>
        <dbReference type="ARBA" id="ARBA00022989"/>
    </source>
</evidence>
<evidence type="ECO:0000256" key="5">
    <source>
        <dbReference type="ARBA" id="ARBA00023136"/>
    </source>
</evidence>
<protein>
    <recommendedName>
        <fullName evidence="6">Transmembrane channel-like protein</fullName>
    </recommendedName>
</protein>
<dbReference type="InterPro" id="IPR038900">
    <property type="entry name" value="TMC"/>
</dbReference>
<feature type="transmembrane region" description="Helical" evidence="6">
    <location>
        <begin position="564"/>
        <end position="582"/>
    </location>
</feature>
<comment type="subcellular location">
    <subcellularLocation>
        <location evidence="1 6">Membrane</location>
        <topology evidence="1 6">Multi-pass membrane protein</topology>
    </subcellularLocation>
</comment>
<dbReference type="PANTHER" id="PTHR23302:SF5">
    <property type="entry name" value="TRANSMEMBRANE CHANNEL-LIKE PROTEIN 5"/>
    <property type="match status" value="1"/>
</dbReference>
<feature type="compositionally biased region" description="Basic and acidic residues" evidence="7">
    <location>
        <begin position="859"/>
        <end position="869"/>
    </location>
</feature>
<evidence type="ECO:0000256" key="2">
    <source>
        <dbReference type="ARBA" id="ARBA00006510"/>
    </source>
</evidence>
<name>A0A2I0TXQ1_LIMLA</name>
<evidence type="ECO:0000313" key="10">
    <source>
        <dbReference type="Proteomes" id="UP000233556"/>
    </source>
</evidence>
<sequence length="879" mass="100531">MSYHYNEAFENPDYHFSETLEIDRRRSSQKNLFSHQTPYDSSLHGSYGEQSGRGQNYPLEIPMASMRHGSEYSEDLPRANVLSRSPYGSSMYNPSFEPEPELAYTSPPAFHPLDRSYTHRISNVSEDSFIRRRSRRPPDEIFMTSSSLFEIDPVRKEELLYYYPKIWICHGFYAEEDLVGNLASMSTSERIKAIQKMPETMKKKREIRNKVLKEITKKSRHHSTQLSCCTQCLQGTAVSFRRFGNSLSECFHLLWFWHRALKIIGAKFGTSVLSYFIFLKWLLTFNIFSFLINFSFITIPQFVAAEPNNLSFTGLELFTGAGYFQQTVLYYGFYTNATISKIENGPSYNMRLAYIFTVGLYFVICFFILLFSMAKSFCRNFLNLQTYSGNASKLLCTWDFNITNEKAVKLKQKNLSTQIKEDLTEVNREVLNFSVKERAVRIVIHLVSWIASLGTAVAACAGVYFLSINNLKLFVKGNKNDLESQAAMLVLPIAASLLNAFIPFFYSWLGCLERYQTPGHHVYVTIVRNIVLKISIVGILCYYWVNIVAESESQCWETLIGQDIYRLVLVDFIFCLLGSFFGEFLRRIIGTTVCVSLGPPEFDIGRNVLDLIYAQTLTWIGILFSPLLPGIQFISFSIVFYVKKVSLMMNCQPPRKVWKTAQMTTSFMFLLFFPSFVGVLCVIGVTVWRLKPSEECGPFRGLSSMYTAVSEWIKMLENHTASKWVVWIYHNLITSALFFFILSIIALIITYLCWKIIQGRKTTIKLLRKQIINRCSSLYDPPRQPAQHVPDYPGAAFDRNQNASYEELWSQAVIIDYAPGVCPGGGDSAPAKTRPLEQGPFATKGLLVFCWPLRASHNGGDDSSHERAGQKLVEGMTYT</sequence>
<feature type="transmembrane region" description="Helical" evidence="6">
    <location>
        <begin position="486"/>
        <end position="506"/>
    </location>
</feature>
<feature type="region of interest" description="Disordered" evidence="7">
    <location>
        <begin position="858"/>
        <end position="879"/>
    </location>
</feature>
<proteinExistence type="inferred from homology"/>
<evidence type="ECO:0000256" key="7">
    <source>
        <dbReference type="SAM" id="MobiDB-lite"/>
    </source>
</evidence>
<evidence type="ECO:0000256" key="3">
    <source>
        <dbReference type="ARBA" id="ARBA00022692"/>
    </source>
</evidence>
<accession>A0A2I0TXQ1</accession>